<dbReference type="InterPro" id="IPR019148">
    <property type="entry name" value="Nuclear_protein_DGCR14_ESS-2"/>
</dbReference>
<evidence type="ECO:0000256" key="1">
    <source>
        <dbReference type="ARBA" id="ARBA00004123"/>
    </source>
</evidence>
<keyword evidence="3" id="KW-0539">Nucleus</keyword>
<comment type="subcellular location">
    <subcellularLocation>
        <location evidence="1">Nucleus</location>
    </subcellularLocation>
</comment>
<gene>
    <name evidence="6" type="primary">LOC108568474</name>
</gene>
<comment type="similarity">
    <text evidence="2">Belongs to the ESS2 family.</text>
</comment>
<proteinExistence type="inferred from homology"/>
<organism evidence="5 6">
    <name type="scientific">Nicrophorus vespilloides</name>
    <name type="common">Boreal carrion beetle</name>
    <dbReference type="NCBI Taxonomy" id="110193"/>
    <lineage>
        <taxon>Eukaryota</taxon>
        <taxon>Metazoa</taxon>
        <taxon>Ecdysozoa</taxon>
        <taxon>Arthropoda</taxon>
        <taxon>Hexapoda</taxon>
        <taxon>Insecta</taxon>
        <taxon>Pterygota</taxon>
        <taxon>Neoptera</taxon>
        <taxon>Endopterygota</taxon>
        <taxon>Coleoptera</taxon>
        <taxon>Polyphaga</taxon>
        <taxon>Staphyliniformia</taxon>
        <taxon>Silphidae</taxon>
        <taxon>Nicrophorinae</taxon>
        <taxon>Nicrophorus</taxon>
    </lineage>
</organism>
<feature type="region of interest" description="Disordered" evidence="4">
    <location>
        <begin position="362"/>
        <end position="385"/>
    </location>
</feature>
<sequence>MSIVQVIKSSETDLVFKKPLPIAKKRWKEKQKVLNEETYVEEMGKIIERDFFPDLHMLKAQNDYMEAVEKNDYVKIRELNAKYSGSSTPSERLSSPATFETPANIHHTQFESNNSDKGLSEQEQPKIVRKLSLDQYLNTHTSEDNQSFEEMMEEAEKRHRLKYSYLYNEEQASEDEMQQCLALPNIEQQAALPHKKLNVDTWCYKNKNYIMYVPDGVPLTKQEQLEINSKRQEVDHINTRLSLNPFNDTQNTETINEMAKKHAKVQDGKIGVDGKELITGTPRVNGFSLVRTPSPCPGVAQSPLMTWGEVEGTPFRLDSPMPKTAGPSFKMCEPPKREQLAFALAEKASERHRDKKRKAIDAARKHFASPSPRPHSSKIDRLSSMSPAAQRLASSRLRIGLDSTNSPLLRTPKTPQRTPQTPKMNLGIRKVDDISTDDLLKINVPKRQSAAEFF</sequence>
<dbReference type="GeneID" id="108568474"/>
<keyword evidence="5" id="KW-1185">Reference proteome</keyword>
<name>A0ABM1NE31_NICVS</name>
<evidence type="ECO:0000256" key="2">
    <source>
        <dbReference type="ARBA" id="ARBA00009072"/>
    </source>
</evidence>
<dbReference type="PANTHER" id="PTHR12940">
    <property type="entry name" value="ES-2 PROTEIN - RELATED"/>
    <property type="match status" value="1"/>
</dbReference>
<protein>
    <submittedName>
        <fullName evidence="6">Protein DGCR14 homolog</fullName>
    </submittedName>
</protein>
<dbReference type="Proteomes" id="UP000695000">
    <property type="component" value="Unplaced"/>
</dbReference>
<reference evidence="6" key="1">
    <citation type="submission" date="2025-08" db="UniProtKB">
        <authorList>
            <consortium name="RefSeq"/>
        </authorList>
    </citation>
    <scope>IDENTIFICATION</scope>
    <source>
        <tissue evidence="6">Whole Larva</tissue>
    </source>
</reference>
<dbReference type="RefSeq" id="XP_017785081.1">
    <property type="nucleotide sequence ID" value="XM_017929592.1"/>
</dbReference>
<dbReference type="Pfam" id="PF09751">
    <property type="entry name" value="Es2"/>
    <property type="match status" value="1"/>
</dbReference>
<accession>A0ABM1NE31</accession>
<feature type="region of interest" description="Disordered" evidence="4">
    <location>
        <begin position="400"/>
        <end position="423"/>
    </location>
</feature>
<dbReference type="PANTHER" id="PTHR12940:SF0">
    <property type="entry name" value="SPLICING FACTOR ESS-2 HOMOLOG"/>
    <property type="match status" value="1"/>
</dbReference>
<feature type="compositionally biased region" description="Low complexity" evidence="4">
    <location>
        <begin position="407"/>
        <end position="423"/>
    </location>
</feature>
<evidence type="ECO:0000256" key="3">
    <source>
        <dbReference type="ARBA" id="ARBA00023242"/>
    </source>
</evidence>
<evidence type="ECO:0000313" key="6">
    <source>
        <dbReference type="RefSeq" id="XP_017785081.1"/>
    </source>
</evidence>
<evidence type="ECO:0000313" key="5">
    <source>
        <dbReference type="Proteomes" id="UP000695000"/>
    </source>
</evidence>
<evidence type="ECO:0000256" key="4">
    <source>
        <dbReference type="SAM" id="MobiDB-lite"/>
    </source>
</evidence>